<dbReference type="InterPro" id="IPR008979">
    <property type="entry name" value="Galactose-bd-like_sf"/>
</dbReference>
<dbReference type="InterPro" id="IPR015882">
    <property type="entry name" value="HEX_bac_N"/>
</dbReference>
<evidence type="ECO:0000256" key="6">
    <source>
        <dbReference type="PIRSR" id="PIRSR625705-1"/>
    </source>
</evidence>
<dbReference type="Gene3D" id="3.20.20.80">
    <property type="entry name" value="Glycosidases"/>
    <property type="match status" value="1"/>
</dbReference>
<feature type="domain" description="F5/8 type C" evidence="8">
    <location>
        <begin position="623"/>
        <end position="711"/>
    </location>
</feature>
<evidence type="ECO:0000313" key="10">
    <source>
        <dbReference type="EMBL" id="RAJ08918.1"/>
    </source>
</evidence>
<dbReference type="SUPFAM" id="SSF51445">
    <property type="entry name" value="(Trans)glycosidases"/>
    <property type="match status" value="1"/>
</dbReference>
<dbReference type="RefSeq" id="WP_111597011.1">
    <property type="nucleotide sequence ID" value="NZ_QLLL01000002.1"/>
</dbReference>
<evidence type="ECO:0000256" key="1">
    <source>
        <dbReference type="ARBA" id="ARBA00001231"/>
    </source>
</evidence>
<dbReference type="InterPro" id="IPR025705">
    <property type="entry name" value="Beta_hexosaminidase_sua/sub"/>
</dbReference>
<dbReference type="InterPro" id="IPR000421">
    <property type="entry name" value="FA58C"/>
</dbReference>
<dbReference type="GO" id="GO:0005975">
    <property type="term" value="P:carbohydrate metabolic process"/>
    <property type="evidence" value="ECO:0007669"/>
    <property type="project" value="InterPro"/>
</dbReference>
<keyword evidence="4" id="KW-0378">Hydrolase</keyword>
<dbReference type="Proteomes" id="UP000249547">
    <property type="component" value="Unassembled WGS sequence"/>
</dbReference>
<dbReference type="InterPro" id="IPR029018">
    <property type="entry name" value="Hex-like_dom2"/>
</dbReference>
<comment type="similarity">
    <text evidence="2">Belongs to the glycosyl hydrolase 20 family.</text>
</comment>
<evidence type="ECO:0000313" key="11">
    <source>
        <dbReference type="Proteomes" id="UP000249547"/>
    </source>
</evidence>
<dbReference type="CDD" id="cd06563">
    <property type="entry name" value="GH20_chitobiase-like"/>
    <property type="match status" value="1"/>
</dbReference>
<evidence type="ECO:0000256" key="2">
    <source>
        <dbReference type="ARBA" id="ARBA00006285"/>
    </source>
</evidence>
<evidence type="ECO:0000259" key="8">
    <source>
        <dbReference type="Pfam" id="PF00754"/>
    </source>
</evidence>
<evidence type="ECO:0000256" key="4">
    <source>
        <dbReference type="ARBA" id="ARBA00022801"/>
    </source>
</evidence>
<dbReference type="EMBL" id="QLLL01000002">
    <property type="protein sequence ID" value="RAJ08918.1"/>
    <property type="molecule type" value="Genomic_DNA"/>
</dbReference>
<dbReference type="PANTHER" id="PTHR22600:SF57">
    <property type="entry name" value="BETA-N-ACETYLHEXOSAMINIDASE"/>
    <property type="match status" value="1"/>
</dbReference>
<dbReference type="Pfam" id="PF00728">
    <property type="entry name" value="Glyco_hydro_20"/>
    <property type="match status" value="1"/>
</dbReference>
<evidence type="ECO:0000259" key="9">
    <source>
        <dbReference type="Pfam" id="PF02838"/>
    </source>
</evidence>
<dbReference type="Gene3D" id="2.60.120.260">
    <property type="entry name" value="Galactose-binding domain-like"/>
    <property type="match status" value="1"/>
</dbReference>
<dbReference type="Pfam" id="PF02838">
    <property type="entry name" value="Glyco_hydro_20b"/>
    <property type="match status" value="1"/>
</dbReference>
<feature type="domain" description="Beta-hexosaminidase bacterial type N-terminal" evidence="9">
    <location>
        <begin position="22"/>
        <end position="135"/>
    </location>
</feature>
<dbReference type="PRINTS" id="PR00738">
    <property type="entry name" value="GLHYDRLASE20"/>
</dbReference>
<feature type="active site" description="Proton donor" evidence="6">
    <location>
        <position position="315"/>
    </location>
</feature>
<protein>
    <recommendedName>
        <fullName evidence="3">beta-N-acetylhexosaminidase</fullName>
        <ecNumber evidence="3">3.2.1.52</ecNumber>
    </recommendedName>
</protein>
<dbReference type="InterPro" id="IPR017853">
    <property type="entry name" value="GH"/>
</dbReference>
<dbReference type="AlphaFoldDB" id="A0A327QYT0"/>
<dbReference type="OrthoDB" id="726159at2"/>
<dbReference type="PANTHER" id="PTHR22600">
    <property type="entry name" value="BETA-HEXOSAMINIDASE"/>
    <property type="match status" value="1"/>
</dbReference>
<keyword evidence="11" id="KW-1185">Reference proteome</keyword>
<feature type="domain" description="Glycoside hydrolase family 20 catalytic" evidence="7">
    <location>
        <begin position="138"/>
        <end position="484"/>
    </location>
</feature>
<dbReference type="SUPFAM" id="SSF49785">
    <property type="entry name" value="Galactose-binding domain-like"/>
    <property type="match status" value="1"/>
</dbReference>
<sequence>MRNIVVVVFLLMFGKYAVAQNAIIPKVNQYTALQGTCVLNSRAVIDYQDASFQRSARLLKQALEKSSTASLPSAKITFVKDATVKGGEAYHLTVKPHEVVIAASSDTGVFYGAQTLIQLMMTQPGGIKACEIKDAPRFAYRGSMVDVSRHMFSVAFLKQYIDLLAFYKINTFHWHLTDDQGWRIEIKRYPQLQNVAAYRDQTIIGHKKESPHRFDGKRYGGYYTQEQVKEVIAYATERYVAVIPEIEMPGHASAALAAYPYLGCTGGPYKTAQFWGIFDDVFCAGNDSTFTFLENVLDEVIPLFPGQYIHIGGDECPKVRWNNCPKCKQRMQREHLADAHALQSYFVRRMEKFVNAKGKRLIGWDEIVEGGLTPNATVMAWNGDHIGIEAALQKHDVILSPESILYFDYYQSTSLQEPVAAAGYTYLKKVYDYEPIPANTPAEALPYIIGIQANTWSEYLSTPAHAQYMYYPRMLAFAEVAWQPVNSKDYNDFHRRWQAHKQVLTKLGVHYADVDDELIGKVQYNPSKGLQLALSSSLDNKTIQYTTHGITKKYSSPITITKSGEVTATQTVNGKTFHRTYTQQFTMHKAIGKKVTLKNAPKGNYAADASVLVNGVRGSHRYNDGQWCGFSGDNMEAVIDFEKSQSIRQVKTSFLDYHWQRMWRPTEVQYFVSDDGQNFTPITGKVEETNLYHTQSFTPVKARYLKVILQNKGIVPPGEYGAGAKAWLMVDEIEVN</sequence>
<name>A0A327QYT0_9BACT</name>
<keyword evidence="5" id="KW-0326">Glycosidase</keyword>
<comment type="catalytic activity">
    <reaction evidence="1">
        <text>Hydrolysis of terminal non-reducing N-acetyl-D-hexosamine residues in N-acetyl-beta-D-hexosaminides.</text>
        <dbReference type="EC" id="3.2.1.52"/>
    </reaction>
</comment>
<accession>A0A327QYT0</accession>
<proteinExistence type="inferred from homology"/>
<dbReference type="EC" id="3.2.1.52" evidence="3"/>
<dbReference type="Pfam" id="PF00754">
    <property type="entry name" value="F5_F8_type_C"/>
    <property type="match status" value="1"/>
</dbReference>
<dbReference type="SUPFAM" id="SSF55545">
    <property type="entry name" value="beta-N-acetylhexosaminidase-like domain"/>
    <property type="match status" value="1"/>
</dbReference>
<dbReference type="GO" id="GO:0030203">
    <property type="term" value="P:glycosaminoglycan metabolic process"/>
    <property type="evidence" value="ECO:0007669"/>
    <property type="project" value="TreeGrafter"/>
</dbReference>
<dbReference type="GO" id="GO:0004563">
    <property type="term" value="F:beta-N-acetylhexosaminidase activity"/>
    <property type="evidence" value="ECO:0007669"/>
    <property type="project" value="UniProtKB-EC"/>
</dbReference>
<gene>
    <name evidence="10" type="ORF">LX64_01573</name>
</gene>
<dbReference type="Gene3D" id="3.30.379.10">
    <property type="entry name" value="Chitobiase/beta-hexosaminidase domain 2-like"/>
    <property type="match status" value="1"/>
</dbReference>
<reference evidence="10 11" key="1">
    <citation type="submission" date="2018-06" db="EMBL/GenBank/DDBJ databases">
        <title>Genomic Encyclopedia of Archaeal and Bacterial Type Strains, Phase II (KMG-II): from individual species to whole genera.</title>
        <authorList>
            <person name="Goeker M."/>
        </authorList>
    </citation>
    <scope>NUCLEOTIDE SEQUENCE [LARGE SCALE GENOMIC DNA]</scope>
    <source>
        <strain evidence="10 11">DSM 23857</strain>
    </source>
</reference>
<dbReference type="GO" id="GO:0016020">
    <property type="term" value="C:membrane"/>
    <property type="evidence" value="ECO:0007669"/>
    <property type="project" value="TreeGrafter"/>
</dbReference>
<evidence type="ECO:0000256" key="5">
    <source>
        <dbReference type="ARBA" id="ARBA00023295"/>
    </source>
</evidence>
<dbReference type="InterPro" id="IPR015883">
    <property type="entry name" value="Glyco_hydro_20_cat"/>
</dbReference>
<organism evidence="10 11">
    <name type="scientific">Chitinophaga skermanii</name>
    <dbReference type="NCBI Taxonomy" id="331697"/>
    <lineage>
        <taxon>Bacteria</taxon>
        <taxon>Pseudomonadati</taxon>
        <taxon>Bacteroidota</taxon>
        <taxon>Chitinophagia</taxon>
        <taxon>Chitinophagales</taxon>
        <taxon>Chitinophagaceae</taxon>
        <taxon>Chitinophaga</taxon>
    </lineage>
</organism>
<evidence type="ECO:0000256" key="3">
    <source>
        <dbReference type="ARBA" id="ARBA00012663"/>
    </source>
</evidence>
<comment type="caution">
    <text evidence="10">The sequence shown here is derived from an EMBL/GenBank/DDBJ whole genome shotgun (WGS) entry which is preliminary data.</text>
</comment>
<evidence type="ECO:0000259" key="7">
    <source>
        <dbReference type="Pfam" id="PF00728"/>
    </source>
</evidence>